<dbReference type="InterPro" id="IPR008949">
    <property type="entry name" value="Isoprenoid_synthase_dom_sf"/>
</dbReference>
<sequence length="755" mass="84953">MEAFTLPDFYLPHPATINPNLERSRTHSMEWARQMGMLDAPTPGGGVVWDEAALAAMDYALLCAYTHPDCDGTMLDLITDWYVWVFFFDDDFLEKFKYSRDLTGARAYLDRLELFMTEEGQESPEPANPAEAGLDDLWRRTVPLMSNDWRRRFITSTHNLMVESMWELDNINRERIANPIEYVQMRRRVGGAPWSANLVEVAVGAEVPAPIAGTRPMGVLSDTFSDAVHLRNDLFSYQREVEEEGENSNAVLVFERFFDCSTQEAAELVNDLLTSRLVQFENTALGELPALFAEYSVLPHDQFGVAAYVKGLQDWQSGGHEWHARSSRYMNERAITSPGGSIGGPLGGPTGLGTSASRIAFSPAALGIGLRHRSRQQAPPLFPPVGHLPLPDFYMPYPIRKSPHIDASRAYAVGWAREMGMFDSLPGVEKSGVWDERRFLDFDFAYCAGMIHADAGIDQLNLSSDWLAWGTYGDDYFPLVFGAARNVAAAKLCNQRLSAFMPLDAGQTPEPTNPVERGLADLWRRTAGPMTDSSRQQFRTAVEDMTSSWVWELENQALNRVPDPVDYIEMRRKTFGSDMTMSLARLAHSDDVPPEIYQTRVLHELDTAAQDYACFTNDLFSYQKEVEYEGEIHNIVVVVENFLGVDRMTARDVVADLMTARMREFEHILANDLPSLFEQFDLDEAGRALIIRHADDLKEWMSGILEWHRKVGRYTEAGLQHNREDGVVSDFSWQPTGLGTSAARDLLPAGSPVPR</sequence>
<comment type="caution">
    <text evidence="3">The sequence shown here is derived from an EMBL/GenBank/DDBJ whole genome shotgun (WGS) entry which is preliminary data.</text>
</comment>
<dbReference type="SFLD" id="SFLDG01020">
    <property type="entry name" value="Terpene_Cyclase_Like_2"/>
    <property type="match status" value="2"/>
</dbReference>
<dbReference type="PANTHER" id="PTHR35201">
    <property type="entry name" value="TERPENE SYNTHASE"/>
    <property type="match status" value="1"/>
</dbReference>
<dbReference type="RefSeq" id="WP_285756615.1">
    <property type="nucleotide sequence ID" value="NZ_BSQG01000001.1"/>
</dbReference>
<keyword evidence="1 2" id="KW-0456">Lyase</keyword>
<dbReference type="SFLD" id="SFLDS00005">
    <property type="entry name" value="Isoprenoid_Synthase_Type_I"/>
    <property type="match status" value="2"/>
</dbReference>
<proteinExistence type="inferred from homology"/>
<name>A0A9W6UGX4_9ACTN</name>
<dbReference type="SUPFAM" id="SSF48576">
    <property type="entry name" value="Terpenoid synthases"/>
    <property type="match status" value="2"/>
</dbReference>
<evidence type="ECO:0000256" key="2">
    <source>
        <dbReference type="RuleBase" id="RU366034"/>
    </source>
</evidence>
<dbReference type="Pfam" id="PF19086">
    <property type="entry name" value="Terpene_syn_C_2"/>
    <property type="match status" value="2"/>
</dbReference>
<dbReference type="GO" id="GO:0010333">
    <property type="term" value="F:terpene synthase activity"/>
    <property type="evidence" value="ECO:0007669"/>
    <property type="project" value="InterPro"/>
</dbReference>
<dbReference type="Proteomes" id="UP001165092">
    <property type="component" value="Unassembled WGS sequence"/>
</dbReference>
<evidence type="ECO:0000256" key="1">
    <source>
        <dbReference type="ARBA" id="ARBA00023239"/>
    </source>
</evidence>
<gene>
    <name evidence="3" type="primary">cyc2</name>
    <name evidence="3" type="ORF">Nans01_00740</name>
</gene>
<dbReference type="PANTHER" id="PTHR35201:SF4">
    <property type="entry name" value="BETA-PINACENE SYNTHASE-RELATED"/>
    <property type="match status" value="1"/>
</dbReference>
<evidence type="ECO:0000313" key="3">
    <source>
        <dbReference type="EMBL" id="GLU45723.1"/>
    </source>
</evidence>
<accession>A0A9W6UGX4</accession>
<keyword evidence="4" id="KW-1185">Reference proteome</keyword>
<dbReference type="EC" id="4.2.3.-" evidence="2"/>
<dbReference type="AlphaFoldDB" id="A0A9W6UGX4"/>
<keyword evidence="2" id="KW-0460">Magnesium</keyword>
<keyword evidence="2" id="KW-0479">Metal-binding</keyword>
<organism evidence="3 4">
    <name type="scientific">Nocardiopsis ansamitocini</name>
    <dbReference type="NCBI Taxonomy" id="1670832"/>
    <lineage>
        <taxon>Bacteria</taxon>
        <taxon>Bacillati</taxon>
        <taxon>Actinomycetota</taxon>
        <taxon>Actinomycetes</taxon>
        <taxon>Streptosporangiales</taxon>
        <taxon>Nocardiopsidaceae</taxon>
        <taxon>Nocardiopsis</taxon>
    </lineage>
</organism>
<dbReference type="EMBL" id="BSQG01000001">
    <property type="protein sequence ID" value="GLU45723.1"/>
    <property type="molecule type" value="Genomic_DNA"/>
</dbReference>
<evidence type="ECO:0000313" key="4">
    <source>
        <dbReference type="Proteomes" id="UP001165092"/>
    </source>
</evidence>
<dbReference type="Gene3D" id="1.10.600.10">
    <property type="entry name" value="Farnesyl Diphosphate Synthase"/>
    <property type="match status" value="2"/>
</dbReference>
<dbReference type="GO" id="GO:0046872">
    <property type="term" value="F:metal ion binding"/>
    <property type="evidence" value="ECO:0007669"/>
    <property type="project" value="UniProtKB-KW"/>
</dbReference>
<comment type="cofactor">
    <cofactor evidence="2">
        <name>Mg(2+)</name>
        <dbReference type="ChEBI" id="CHEBI:18420"/>
    </cofactor>
</comment>
<dbReference type="InterPro" id="IPR034686">
    <property type="entry name" value="Terpene_cyclase-like_2"/>
</dbReference>
<comment type="similarity">
    <text evidence="2">Belongs to the terpene synthase family.</text>
</comment>
<protein>
    <recommendedName>
        <fullName evidence="2">Terpene synthase</fullName>
        <ecNumber evidence="2">4.2.3.-</ecNumber>
    </recommendedName>
</protein>
<reference evidence="3" key="1">
    <citation type="submission" date="2023-02" db="EMBL/GenBank/DDBJ databases">
        <title>Nocardiopsis ansamitocini NBRC 112285.</title>
        <authorList>
            <person name="Ichikawa N."/>
            <person name="Sato H."/>
            <person name="Tonouchi N."/>
        </authorList>
    </citation>
    <scope>NUCLEOTIDE SEQUENCE</scope>
    <source>
        <strain evidence="3">NBRC 112285</strain>
    </source>
</reference>